<dbReference type="EMBL" id="JBJUIK010000013">
    <property type="protein sequence ID" value="KAL3506812.1"/>
    <property type="molecule type" value="Genomic_DNA"/>
</dbReference>
<evidence type="ECO:0000256" key="1">
    <source>
        <dbReference type="SAM" id="Coils"/>
    </source>
</evidence>
<name>A0ABD2YKH1_9GENT</name>
<evidence type="ECO:0000313" key="2">
    <source>
        <dbReference type="EMBL" id="KAL3506812.1"/>
    </source>
</evidence>
<sequence>MVPSTLLVSMTEMKEKLAGIFMKLQEQNAKISKDLEIARAEVESHKSKAEKLRAELNVLKIEWADLEAKLPLQGINNFLSSTTVANDLTNLCQEIYRLGFKDAIDLAKKKFSSILMQLLKSELFDSSVSKESVEALRGLRRPF</sequence>
<protein>
    <recommendedName>
        <fullName evidence="4">FRIGIDA-like protein</fullName>
    </recommendedName>
</protein>
<proteinExistence type="predicted"/>
<feature type="coiled-coil region" evidence="1">
    <location>
        <begin position="21"/>
        <end position="69"/>
    </location>
</feature>
<evidence type="ECO:0000313" key="3">
    <source>
        <dbReference type="Proteomes" id="UP001630127"/>
    </source>
</evidence>
<dbReference type="Proteomes" id="UP001630127">
    <property type="component" value="Unassembled WGS sequence"/>
</dbReference>
<comment type="caution">
    <text evidence="2">The sequence shown here is derived from an EMBL/GenBank/DDBJ whole genome shotgun (WGS) entry which is preliminary data.</text>
</comment>
<reference evidence="2 3" key="1">
    <citation type="submission" date="2024-11" db="EMBL/GenBank/DDBJ databases">
        <title>A near-complete genome assembly of Cinchona calisaya.</title>
        <authorList>
            <person name="Lian D.C."/>
            <person name="Zhao X.W."/>
            <person name="Wei L."/>
        </authorList>
    </citation>
    <scope>NUCLEOTIDE SEQUENCE [LARGE SCALE GENOMIC DNA]</scope>
    <source>
        <tissue evidence="2">Nenye</tissue>
    </source>
</reference>
<evidence type="ECO:0008006" key="4">
    <source>
        <dbReference type="Google" id="ProtNLM"/>
    </source>
</evidence>
<dbReference type="AlphaFoldDB" id="A0ABD2YKH1"/>
<keyword evidence="3" id="KW-1185">Reference proteome</keyword>
<organism evidence="2 3">
    <name type="scientific">Cinchona calisaya</name>
    <dbReference type="NCBI Taxonomy" id="153742"/>
    <lineage>
        <taxon>Eukaryota</taxon>
        <taxon>Viridiplantae</taxon>
        <taxon>Streptophyta</taxon>
        <taxon>Embryophyta</taxon>
        <taxon>Tracheophyta</taxon>
        <taxon>Spermatophyta</taxon>
        <taxon>Magnoliopsida</taxon>
        <taxon>eudicotyledons</taxon>
        <taxon>Gunneridae</taxon>
        <taxon>Pentapetalae</taxon>
        <taxon>asterids</taxon>
        <taxon>lamiids</taxon>
        <taxon>Gentianales</taxon>
        <taxon>Rubiaceae</taxon>
        <taxon>Cinchonoideae</taxon>
        <taxon>Cinchoneae</taxon>
        <taxon>Cinchona</taxon>
    </lineage>
</organism>
<accession>A0ABD2YKH1</accession>
<keyword evidence="1" id="KW-0175">Coiled coil</keyword>
<gene>
    <name evidence="2" type="ORF">ACH5RR_032194</name>
</gene>